<evidence type="ECO:0000259" key="3">
    <source>
        <dbReference type="PROSITE" id="PS50930"/>
    </source>
</evidence>
<dbReference type="HOGENOM" id="CLU_000445_14_1_0"/>
<dbReference type="OrthoDB" id="9809318at2"/>
<gene>
    <name evidence="4" type="ordered locus">Acid_1461</name>
</gene>
<protein>
    <submittedName>
        <fullName evidence="4">Response regulator receiver protein</fullName>
    </submittedName>
</protein>
<sequence>MPERPVGVLVADDEKPARRRLLDLLRQEPGIASVWEATDGEMAVEMIHCYRPDIVFLDVKMPELDGLGVIDRVGIAAMPLTIFVTAYDEHAIRAFEANALDYLLKPYSDPRFRSAMSRARARLDERGLREFAERVKQMLTPAVVNGPPLERIVVKGRGTTRFLDVTEVECIEAAGMYVVLHTRGKELLHRSSLSDMEAKLDPRNFLRIHRSAIVNLAHVGHLEAISHGEFEVILKSGKRVRLSRTYRGPVEQRLRQSL</sequence>
<name>Q028U9_SOLUE</name>
<dbReference type="eggNOG" id="COG3279">
    <property type="taxonomic scope" value="Bacteria"/>
</dbReference>
<dbReference type="PROSITE" id="PS50930">
    <property type="entry name" value="HTH_LYTTR"/>
    <property type="match status" value="1"/>
</dbReference>
<dbReference type="InterPro" id="IPR001789">
    <property type="entry name" value="Sig_transdc_resp-reg_receiver"/>
</dbReference>
<keyword evidence="1" id="KW-0597">Phosphoprotein</keyword>
<dbReference type="InParanoid" id="Q028U9"/>
<evidence type="ECO:0000313" key="4">
    <source>
        <dbReference type="EMBL" id="ABJ82453.1"/>
    </source>
</evidence>
<feature type="domain" description="HTH LytTR-type" evidence="3">
    <location>
        <begin position="152"/>
        <end position="256"/>
    </location>
</feature>
<dbReference type="Pfam" id="PF04397">
    <property type="entry name" value="LytTR"/>
    <property type="match status" value="1"/>
</dbReference>
<dbReference type="KEGG" id="sus:Acid_1461"/>
<dbReference type="SMART" id="SM00850">
    <property type="entry name" value="LytTR"/>
    <property type="match status" value="1"/>
</dbReference>
<dbReference type="InterPro" id="IPR046947">
    <property type="entry name" value="LytR-like"/>
</dbReference>
<dbReference type="Gene3D" id="2.40.50.1020">
    <property type="entry name" value="LytTr DNA-binding domain"/>
    <property type="match status" value="1"/>
</dbReference>
<dbReference type="PROSITE" id="PS50110">
    <property type="entry name" value="RESPONSE_REGULATORY"/>
    <property type="match status" value="1"/>
</dbReference>
<evidence type="ECO:0000259" key="2">
    <source>
        <dbReference type="PROSITE" id="PS50110"/>
    </source>
</evidence>
<dbReference type="AlphaFoldDB" id="Q028U9"/>
<organism evidence="4">
    <name type="scientific">Solibacter usitatus (strain Ellin6076)</name>
    <dbReference type="NCBI Taxonomy" id="234267"/>
    <lineage>
        <taxon>Bacteria</taxon>
        <taxon>Pseudomonadati</taxon>
        <taxon>Acidobacteriota</taxon>
        <taxon>Terriglobia</taxon>
        <taxon>Bryobacterales</taxon>
        <taxon>Solibacteraceae</taxon>
        <taxon>Candidatus Solibacter</taxon>
    </lineage>
</organism>
<dbReference type="GO" id="GO:0003677">
    <property type="term" value="F:DNA binding"/>
    <property type="evidence" value="ECO:0007669"/>
    <property type="project" value="InterPro"/>
</dbReference>
<dbReference type="GO" id="GO:0000156">
    <property type="term" value="F:phosphorelay response regulator activity"/>
    <property type="evidence" value="ECO:0007669"/>
    <property type="project" value="InterPro"/>
</dbReference>
<reference evidence="4" key="1">
    <citation type="submission" date="2006-10" db="EMBL/GenBank/DDBJ databases">
        <title>Complete sequence of Solibacter usitatus Ellin6076.</title>
        <authorList>
            <consortium name="US DOE Joint Genome Institute"/>
            <person name="Copeland A."/>
            <person name="Lucas S."/>
            <person name="Lapidus A."/>
            <person name="Barry K."/>
            <person name="Detter J.C."/>
            <person name="Glavina del Rio T."/>
            <person name="Hammon N."/>
            <person name="Israni S."/>
            <person name="Dalin E."/>
            <person name="Tice H."/>
            <person name="Pitluck S."/>
            <person name="Thompson L.S."/>
            <person name="Brettin T."/>
            <person name="Bruce D."/>
            <person name="Han C."/>
            <person name="Tapia R."/>
            <person name="Gilna P."/>
            <person name="Schmutz J."/>
            <person name="Larimer F."/>
            <person name="Land M."/>
            <person name="Hauser L."/>
            <person name="Kyrpides N."/>
            <person name="Mikhailova N."/>
            <person name="Janssen P.H."/>
            <person name="Kuske C.R."/>
            <person name="Richardson P."/>
        </authorList>
    </citation>
    <scope>NUCLEOTIDE SEQUENCE</scope>
    <source>
        <strain evidence="4">Ellin6076</strain>
    </source>
</reference>
<proteinExistence type="predicted"/>
<dbReference type="EMBL" id="CP000473">
    <property type="protein sequence ID" value="ABJ82453.1"/>
    <property type="molecule type" value="Genomic_DNA"/>
</dbReference>
<evidence type="ECO:0000256" key="1">
    <source>
        <dbReference type="PROSITE-ProRule" id="PRU00169"/>
    </source>
</evidence>
<dbReference type="SUPFAM" id="SSF52172">
    <property type="entry name" value="CheY-like"/>
    <property type="match status" value="1"/>
</dbReference>
<dbReference type="InterPro" id="IPR011006">
    <property type="entry name" value="CheY-like_superfamily"/>
</dbReference>
<feature type="modified residue" description="4-aspartylphosphate" evidence="1">
    <location>
        <position position="58"/>
    </location>
</feature>
<dbReference type="STRING" id="234267.Acid_1461"/>
<accession>Q028U9</accession>
<dbReference type="InterPro" id="IPR007492">
    <property type="entry name" value="LytTR_DNA-bd_dom"/>
</dbReference>
<dbReference type="SMART" id="SM00448">
    <property type="entry name" value="REC"/>
    <property type="match status" value="1"/>
</dbReference>
<dbReference type="PANTHER" id="PTHR37299:SF1">
    <property type="entry name" value="STAGE 0 SPORULATION PROTEIN A HOMOLOG"/>
    <property type="match status" value="1"/>
</dbReference>
<dbReference type="Pfam" id="PF00072">
    <property type="entry name" value="Response_reg"/>
    <property type="match status" value="1"/>
</dbReference>
<feature type="domain" description="Response regulatory" evidence="2">
    <location>
        <begin position="7"/>
        <end position="120"/>
    </location>
</feature>
<dbReference type="PANTHER" id="PTHR37299">
    <property type="entry name" value="TRANSCRIPTIONAL REGULATOR-RELATED"/>
    <property type="match status" value="1"/>
</dbReference>
<dbReference type="FunCoup" id="Q028U9">
    <property type="interactions" value="81"/>
</dbReference>
<dbReference type="Gene3D" id="3.40.50.2300">
    <property type="match status" value="1"/>
</dbReference>